<evidence type="ECO:0000313" key="3">
    <source>
        <dbReference type="Proteomes" id="UP000239366"/>
    </source>
</evidence>
<sequence>MYTTEEKICCRASLKGSLTRKNHESLRIYLNQLIEENESIIVSFENVEQMDMKCARLLLSVYHYAKTTNKRIMYISKSNPRIENTLQKSGLNHLFSF</sequence>
<dbReference type="Proteomes" id="UP000239366">
    <property type="component" value="Unassembled WGS sequence"/>
</dbReference>
<evidence type="ECO:0000313" key="2">
    <source>
        <dbReference type="EMBL" id="PQJ15975.1"/>
    </source>
</evidence>
<keyword evidence="3" id="KW-1185">Reference proteome</keyword>
<protein>
    <recommendedName>
        <fullName evidence="1">STAS domain-containing protein</fullName>
    </recommendedName>
</protein>
<accession>A0A2S7T8Z4</accession>
<dbReference type="AlphaFoldDB" id="A0A2S7T8Z4"/>
<dbReference type="Pfam" id="PF01740">
    <property type="entry name" value="STAS"/>
    <property type="match status" value="1"/>
</dbReference>
<reference evidence="3" key="1">
    <citation type="submission" date="2016-11" db="EMBL/GenBank/DDBJ databases">
        <title>Trade-off between light-utilization and light-protection in marine flavobacteria.</title>
        <authorList>
            <person name="Kumagai Y."/>
            <person name="Yoshizawa S."/>
            <person name="Kogure K."/>
        </authorList>
    </citation>
    <scope>NUCLEOTIDE SEQUENCE [LARGE SCALE GENOMIC DNA]</scope>
    <source>
        <strain evidence="3">SG-18</strain>
    </source>
</reference>
<gene>
    <name evidence="2" type="ORF">BST99_09760</name>
</gene>
<dbReference type="Gene3D" id="3.30.750.24">
    <property type="entry name" value="STAS domain"/>
    <property type="match status" value="1"/>
</dbReference>
<dbReference type="OrthoDB" id="1163458at2"/>
<evidence type="ECO:0000259" key="1">
    <source>
        <dbReference type="PROSITE" id="PS50801"/>
    </source>
</evidence>
<dbReference type="InterPro" id="IPR002645">
    <property type="entry name" value="STAS_dom"/>
</dbReference>
<proteinExistence type="predicted"/>
<comment type="caution">
    <text evidence="2">The sequence shown here is derived from an EMBL/GenBank/DDBJ whole genome shotgun (WGS) entry which is preliminary data.</text>
</comment>
<dbReference type="CDD" id="cd07043">
    <property type="entry name" value="STAS_anti-anti-sigma_factors"/>
    <property type="match status" value="1"/>
</dbReference>
<organism evidence="2 3">
    <name type="scientific">Aureicoccus marinus</name>
    <dbReference type="NCBI Taxonomy" id="754435"/>
    <lineage>
        <taxon>Bacteria</taxon>
        <taxon>Pseudomonadati</taxon>
        <taxon>Bacteroidota</taxon>
        <taxon>Flavobacteriia</taxon>
        <taxon>Flavobacteriales</taxon>
        <taxon>Flavobacteriaceae</taxon>
        <taxon>Aureicoccus</taxon>
    </lineage>
</organism>
<dbReference type="PROSITE" id="PS50801">
    <property type="entry name" value="STAS"/>
    <property type="match status" value="1"/>
</dbReference>
<dbReference type="RefSeq" id="WP_105001643.1">
    <property type="nucleotide sequence ID" value="NZ_MQVX01000001.1"/>
</dbReference>
<dbReference type="SUPFAM" id="SSF52091">
    <property type="entry name" value="SpoIIaa-like"/>
    <property type="match status" value="1"/>
</dbReference>
<name>A0A2S7T8Z4_9FLAO</name>
<dbReference type="InterPro" id="IPR036513">
    <property type="entry name" value="STAS_dom_sf"/>
</dbReference>
<feature type="domain" description="STAS" evidence="1">
    <location>
        <begin position="14"/>
        <end position="97"/>
    </location>
</feature>
<dbReference type="EMBL" id="MQVX01000001">
    <property type="protein sequence ID" value="PQJ15975.1"/>
    <property type="molecule type" value="Genomic_DNA"/>
</dbReference>